<name>A0AAW2GXV6_9HYME</name>
<proteinExistence type="predicted"/>
<protein>
    <submittedName>
        <fullName evidence="1">Uncharacterized protein</fullName>
    </submittedName>
</protein>
<accession>A0AAW2GXV6</accession>
<evidence type="ECO:0000313" key="2">
    <source>
        <dbReference type="Proteomes" id="UP001430953"/>
    </source>
</evidence>
<dbReference type="EMBL" id="JADYXP020000001">
    <property type="protein sequence ID" value="KAL0131986.1"/>
    <property type="molecule type" value="Genomic_DNA"/>
</dbReference>
<organism evidence="1 2">
    <name type="scientific">Cardiocondyla obscurior</name>
    <dbReference type="NCBI Taxonomy" id="286306"/>
    <lineage>
        <taxon>Eukaryota</taxon>
        <taxon>Metazoa</taxon>
        <taxon>Ecdysozoa</taxon>
        <taxon>Arthropoda</taxon>
        <taxon>Hexapoda</taxon>
        <taxon>Insecta</taxon>
        <taxon>Pterygota</taxon>
        <taxon>Neoptera</taxon>
        <taxon>Endopterygota</taxon>
        <taxon>Hymenoptera</taxon>
        <taxon>Apocrita</taxon>
        <taxon>Aculeata</taxon>
        <taxon>Formicoidea</taxon>
        <taxon>Formicidae</taxon>
        <taxon>Myrmicinae</taxon>
        <taxon>Cardiocondyla</taxon>
    </lineage>
</organism>
<evidence type="ECO:0000313" key="1">
    <source>
        <dbReference type="EMBL" id="KAL0131986.1"/>
    </source>
</evidence>
<dbReference type="AlphaFoldDB" id="A0AAW2GXV6"/>
<sequence length="106" mass="12281">MRVTDWALHESYDGYESGSQKKSILSTTYVRSEDLEPTRWTVVLACILEAERHPVLVDFPPSDSAPLKFDHLDVTTVYFVDRLPKYPSQRLFTQRSIYIEKPPSDC</sequence>
<comment type="caution">
    <text evidence="1">The sequence shown here is derived from an EMBL/GenBank/DDBJ whole genome shotgun (WGS) entry which is preliminary data.</text>
</comment>
<dbReference type="Proteomes" id="UP001430953">
    <property type="component" value="Unassembled WGS sequence"/>
</dbReference>
<keyword evidence="2" id="KW-1185">Reference proteome</keyword>
<gene>
    <name evidence="1" type="ORF">PUN28_000036</name>
</gene>
<reference evidence="1 2" key="1">
    <citation type="submission" date="2023-03" db="EMBL/GenBank/DDBJ databases">
        <title>High recombination rates correlate with genetic variation in Cardiocondyla obscurior ants.</title>
        <authorList>
            <person name="Errbii M."/>
        </authorList>
    </citation>
    <scope>NUCLEOTIDE SEQUENCE [LARGE SCALE GENOMIC DNA]</scope>
    <source>
        <strain evidence="1">Alpha-2009</strain>
        <tissue evidence="1">Whole body</tissue>
    </source>
</reference>